<dbReference type="Gene3D" id="3.30.465.10">
    <property type="match status" value="1"/>
</dbReference>
<proteinExistence type="predicted"/>
<dbReference type="SUPFAM" id="SSF55447">
    <property type="entry name" value="CO dehydrogenase flavoprotein C-terminal domain-like"/>
    <property type="match status" value="1"/>
</dbReference>
<keyword evidence="1" id="KW-0285">Flavoprotein</keyword>
<reference evidence="6" key="1">
    <citation type="journal article" date="2019" name="Int. J. Syst. Evol. Microbiol.">
        <title>The Global Catalogue of Microorganisms (GCM) 10K type strain sequencing project: providing services to taxonomists for standard genome sequencing and annotation.</title>
        <authorList>
            <consortium name="The Broad Institute Genomics Platform"/>
            <consortium name="The Broad Institute Genome Sequencing Center for Infectious Disease"/>
            <person name="Wu L."/>
            <person name="Ma J."/>
        </authorList>
    </citation>
    <scope>NUCLEOTIDE SEQUENCE [LARGE SCALE GENOMIC DNA]</scope>
    <source>
        <strain evidence="6">KCTC 42964</strain>
    </source>
</reference>
<dbReference type="Pfam" id="PF00941">
    <property type="entry name" value="FAD_binding_5"/>
    <property type="match status" value="1"/>
</dbReference>
<dbReference type="RefSeq" id="WP_379898441.1">
    <property type="nucleotide sequence ID" value="NZ_JBHRTR010000013.1"/>
</dbReference>
<evidence type="ECO:0000259" key="4">
    <source>
        <dbReference type="PROSITE" id="PS51387"/>
    </source>
</evidence>
<name>A0ABV7KVV0_9PROT</name>
<organism evidence="5 6">
    <name type="scientific">Marinibaculum pumilum</name>
    <dbReference type="NCBI Taxonomy" id="1766165"/>
    <lineage>
        <taxon>Bacteria</taxon>
        <taxon>Pseudomonadati</taxon>
        <taxon>Pseudomonadota</taxon>
        <taxon>Alphaproteobacteria</taxon>
        <taxon>Rhodospirillales</taxon>
        <taxon>Rhodospirillaceae</taxon>
        <taxon>Marinibaculum</taxon>
    </lineage>
</organism>
<dbReference type="EMBL" id="JBHRTR010000013">
    <property type="protein sequence ID" value="MFC3226447.1"/>
    <property type="molecule type" value="Genomic_DNA"/>
</dbReference>
<dbReference type="InterPro" id="IPR016166">
    <property type="entry name" value="FAD-bd_PCMH"/>
</dbReference>
<dbReference type="InterPro" id="IPR036318">
    <property type="entry name" value="FAD-bd_PCMH-like_sf"/>
</dbReference>
<keyword evidence="2" id="KW-0274">FAD</keyword>
<feature type="domain" description="FAD-binding PCMH-type" evidence="4">
    <location>
        <begin position="1"/>
        <end position="176"/>
    </location>
</feature>
<dbReference type="SUPFAM" id="SSF56176">
    <property type="entry name" value="FAD-binding/transporter-associated domain-like"/>
    <property type="match status" value="1"/>
</dbReference>
<dbReference type="InterPro" id="IPR005107">
    <property type="entry name" value="CO_DH_flav_C"/>
</dbReference>
<dbReference type="PANTHER" id="PTHR42659:SF2">
    <property type="entry name" value="XANTHINE DEHYDROGENASE SUBUNIT C-RELATED"/>
    <property type="match status" value="1"/>
</dbReference>
<evidence type="ECO:0000256" key="1">
    <source>
        <dbReference type="ARBA" id="ARBA00022630"/>
    </source>
</evidence>
<dbReference type="InterPro" id="IPR002346">
    <property type="entry name" value="Mopterin_DH_FAD-bd"/>
</dbReference>
<accession>A0ABV7KVV0</accession>
<dbReference type="Proteomes" id="UP001595528">
    <property type="component" value="Unassembled WGS sequence"/>
</dbReference>
<evidence type="ECO:0000313" key="5">
    <source>
        <dbReference type="EMBL" id="MFC3226447.1"/>
    </source>
</evidence>
<dbReference type="InterPro" id="IPR016169">
    <property type="entry name" value="FAD-bd_PCMH_sub2"/>
</dbReference>
<dbReference type="InterPro" id="IPR051312">
    <property type="entry name" value="Diverse_Substr_Oxidored"/>
</dbReference>
<sequence length="275" mass="27997">MKPAPFAYAVAADLDAALAQLAAGETAKPVAGNQSLGPMLNLRLARPGLLVDIARLPALRAVEEGADAVRYGAAITHAEIEDGEVPDATGGWLRAAAAGIAHRAVRNRGTLGGSLAHADPAADWAVVMTGLCATAIVEGPEGARRVAMEDFLTGAYATTLRPGELLAAVEVPRPGPGTQWGYWKFVRQVGEFAKASATVLVDRAHGRLRCTLGALGTAPLVLPQAEALLAGDCTPAEAVAAALPDRTKEGRALHEVALARALSQAGIDSAGGSGA</sequence>
<dbReference type="PANTHER" id="PTHR42659">
    <property type="entry name" value="XANTHINE DEHYDROGENASE SUBUNIT C-RELATED"/>
    <property type="match status" value="1"/>
</dbReference>
<dbReference type="InterPro" id="IPR016167">
    <property type="entry name" value="FAD-bd_PCMH_sub1"/>
</dbReference>
<gene>
    <name evidence="5" type="ORF">ACFOGJ_04355</name>
</gene>
<keyword evidence="6" id="KW-1185">Reference proteome</keyword>
<evidence type="ECO:0000313" key="6">
    <source>
        <dbReference type="Proteomes" id="UP001595528"/>
    </source>
</evidence>
<evidence type="ECO:0000256" key="2">
    <source>
        <dbReference type="ARBA" id="ARBA00022827"/>
    </source>
</evidence>
<dbReference type="SMART" id="SM01092">
    <property type="entry name" value="CO_deh_flav_C"/>
    <property type="match status" value="1"/>
</dbReference>
<dbReference type="Gene3D" id="3.30.390.50">
    <property type="entry name" value="CO dehydrogenase flavoprotein, C-terminal domain"/>
    <property type="match status" value="1"/>
</dbReference>
<keyword evidence="3" id="KW-0560">Oxidoreductase</keyword>
<dbReference type="Gene3D" id="3.30.43.10">
    <property type="entry name" value="Uridine Diphospho-n-acetylenolpyruvylglucosamine Reductase, domain 2"/>
    <property type="match status" value="1"/>
</dbReference>
<comment type="caution">
    <text evidence="5">The sequence shown here is derived from an EMBL/GenBank/DDBJ whole genome shotgun (WGS) entry which is preliminary data.</text>
</comment>
<protein>
    <submittedName>
        <fullName evidence="5">FAD binding domain-containing protein</fullName>
    </submittedName>
</protein>
<dbReference type="PROSITE" id="PS51387">
    <property type="entry name" value="FAD_PCMH"/>
    <property type="match status" value="1"/>
</dbReference>
<evidence type="ECO:0000256" key="3">
    <source>
        <dbReference type="ARBA" id="ARBA00023002"/>
    </source>
</evidence>
<dbReference type="InterPro" id="IPR036683">
    <property type="entry name" value="CO_DH_flav_C_dom_sf"/>
</dbReference>